<feature type="transmembrane region" description="Helical" evidence="1">
    <location>
        <begin position="43"/>
        <end position="60"/>
    </location>
</feature>
<dbReference type="RefSeq" id="WP_173744324.1">
    <property type="nucleotide sequence ID" value="NZ_JAAIPF010000046.1"/>
</dbReference>
<keyword evidence="1" id="KW-0812">Transmembrane</keyword>
<evidence type="ECO:0008006" key="4">
    <source>
        <dbReference type="Google" id="ProtNLM"/>
    </source>
</evidence>
<evidence type="ECO:0000313" key="2">
    <source>
        <dbReference type="EMBL" id="NSF75115.1"/>
    </source>
</evidence>
<keyword evidence="3" id="KW-1185">Reference proteome</keyword>
<feature type="transmembrane region" description="Helical" evidence="1">
    <location>
        <begin position="349"/>
        <end position="364"/>
    </location>
</feature>
<organism evidence="2 3">
    <name type="scientific">Blautia wexlerae</name>
    <dbReference type="NCBI Taxonomy" id="418240"/>
    <lineage>
        <taxon>Bacteria</taxon>
        <taxon>Bacillati</taxon>
        <taxon>Bacillota</taxon>
        <taxon>Clostridia</taxon>
        <taxon>Lachnospirales</taxon>
        <taxon>Lachnospiraceae</taxon>
        <taxon>Blautia</taxon>
    </lineage>
</organism>
<accession>A0ABX2GTZ3</accession>
<feature type="transmembrane region" description="Helical" evidence="1">
    <location>
        <begin position="66"/>
        <end position="85"/>
    </location>
</feature>
<feature type="transmembrane region" description="Helical" evidence="1">
    <location>
        <begin position="225"/>
        <end position="245"/>
    </location>
</feature>
<sequence>MFGTNINENVLTAARVSLILVCVYIIYKMHFRIRLSGNKAKTMAYLTTAILFISVGIANGDTITRIGVKVLAMTIAFLLCMLFSFEKYAETFNKTMYFIAYTAVAFTVIAYIAPDLVRRLPYITNTANTKIYTCGFAGLLEGVLGQTMVRTQGIFWEPGVFQMYLNLAVAIELLYKKQINKKYITAYIIALFFSFSTTGYIVFAWIITAYVFIKRNAGREDVINRLVIIFLVFFAVVAVIQFTNIGDVVFGKMFDKGNVNFGSTTTRLAGIIVSTKIAFDNPVFGIGMVNMDSEFLRVALASRDILGGWTHDNTNTLFYQFAAHGIPFGVLFAVGTYKFGNCFANGRKIITISVFLMLFLLYIGENLQYSIFPYIAVFYGYGWKESIASSNRVYTQGRQMSI</sequence>
<dbReference type="Proteomes" id="UP000822152">
    <property type="component" value="Unassembled WGS sequence"/>
</dbReference>
<feature type="transmembrane region" description="Helical" evidence="1">
    <location>
        <begin position="317"/>
        <end position="337"/>
    </location>
</feature>
<protein>
    <recommendedName>
        <fullName evidence="4">O-antigen ligase domain-containing protein</fullName>
    </recommendedName>
</protein>
<evidence type="ECO:0000256" key="1">
    <source>
        <dbReference type="SAM" id="Phobius"/>
    </source>
</evidence>
<proteinExistence type="predicted"/>
<comment type="caution">
    <text evidence="2">The sequence shown here is derived from an EMBL/GenBank/DDBJ whole genome shotgun (WGS) entry which is preliminary data.</text>
</comment>
<keyword evidence="1" id="KW-1133">Transmembrane helix</keyword>
<keyword evidence="1" id="KW-0472">Membrane</keyword>
<feature type="transmembrane region" description="Helical" evidence="1">
    <location>
        <begin position="184"/>
        <end position="213"/>
    </location>
</feature>
<dbReference type="EMBL" id="JAAIPF010000046">
    <property type="protein sequence ID" value="NSF75115.1"/>
    <property type="molecule type" value="Genomic_DNA"/>
</dbReference>
<feature type="transmembrane region" description="Helical" evidence="1">
    <location>
        <begin position="97"/>
        <end position="114"/>
    </location>
</feature>
<reference evidence="2 3" key="1">
    <citation type="journal article" date="2020" name="Cell Host Microbe">
        <title>Functional and Genomic Variation between Human-Derived Isolates of Lachnospiraceae Reveals Inter- and Intra-Species Diversity.</title>
        <authorList>
            <person name="Sorbara M.T."/>
            <person name="Littmann E.R."/>
            <person name="Fontana E."/>
            <person name="Moody T.U."/>
            <person name="Kohout C.E."/>
            <person name="Gjonbalaj M."/>
            <person name="Eaton V."/>
            <person name="Seok R."/>
            <person name="Leiner I.M."/>
            <person name="Pamer E.G."/>
        </authorList>
    </citation>
    <scope>NUCLEOTIDE SEQUENCE [LARGE SCALE GENOMIC DNA]</scope>
    <source>
        <strain evidence="2 3">MSK.20.11</strain>
    </source>
</reference>
<name>A0ABX2GTZ3_9FIRM</name>
<gene>
    <name evidence="2" type="ORF">G4952_15215</name>
</gene>
<feature type="transmembrane region" description="Helical" evidence="1">
    <location>
        <begin position="12"/>
        <end position="31"/>
    </location>
</feature>
<evidence type="ECO:0000313" key="3">
    <source>
        <dbReference type="Proteomes" id="UP000822152"/>
    </source>
</evidence>